<dbReference type="AlphaFoldDB" id="A0A0L0FJR7"/>
<dbReference type="GeneID" id="25911010"/>
<name>A0A0L0FJR7_9EUKA</name>
<gene>
    <name evidence="2" type="ORF">SARC_10506</name>
</gene>
<sequence length="201" mass="22170">MNPLLSQTSRLTVGRHSNLMQCVHKLSKRNYLMPRMAVRSGNPQPLHITKNTFNCKQYQISTRGLATIHSNLGSTPTDIGSRPRATQKFLDKASAEIQSTMGFDTSSDSNEFQNTPTMSTQSTLSDSQTRKHAHMGPPGSVNDDAIDWGARTSPLNSGSGFGPNAKHIDTLTLSQKLNTSGFKPEQSEQIVRILMDVIRER</sequence>
<dbReference type="EMBL" id="KQ242871">
    <property type="protein sequence ID" value="KNC77022.1"/>
    <property type="molecule type" value="Genomic_DNA"/>
</dbReference>
<dbReference type="Proteomes" id="UP000054560">
    <property type="component" value="Unassembled WGS sequence"/>
</dbReference>
<reference evidence="2 3" key="1">
    <citation type="submission" date="2011-02" db="EMBL/GenBank/DDBJ databases">
        <title>The Genome Sequence of Sphaeroforma arctica JP610.</title>
        <authorList>
            <consortium name="The Broad Institute Genome Sequencing Platform"/>
            <person name="Russ C."/>
            <person name="Cuomo C."/>
            <person name="Young S.K."/>
            <person name="Zeng Q."/>
            <person name="Gargeya S."/>
            <person name="Alvarado L."/>
            <person name="Berlin A."/>
            <person name="Chapman S.B."/>
            <person name="Chen Z."/>
            <person name="Freedman E."/>
            <person name="Gellesch M."/>
            <person name="Goldberg J."/>
            <person name="Griggs A."/>
            <person name="Gujja S."/>
            <person name="Heilman E."/>
            <person name="Heiman D."/>
            <person name="Howarth C."/>
            <person name="Mehta T."/>
            <person name="Neiman D."/>
            <person name="Pearson M."/>
            <person name="Roberts A."/>
            <person name="Saif S."/>
            <person name="Shea T."/>
            <person name="Shenoy N."/>
            <person name="Sisk P."/>
            <person name="Stolte C."/>
            <person name="Sykes S."/>
            <person name="White J."/>
            <person name="Yandava C."/>
            <person name="Burger G."/>
            <person name="Gray M.W."/>
            <person name="Holland P.W.H."/>
            <person name="King N."/>
            <person name="Lang F.B.F."/>
            <person name="Roger A.J."/>
            <person name="Ruiz-Trillo I."/>
            <person name="Haas B."/>
            <person name="Nusbaum C."/>
            <person name="Birren B."/>
        </authorList>
    </citation>
    <scope>NUCLEOTIDE SEQUENCE [LARGE SCALE GENOMIC DNA]</scope>
    <source>
        <strain evidence="2 3">JP610</strain>
    </source>
</reference>
<evidence type="ECO:0000256" key="1">
    <source>
        <dbReference type="SAM" id="MobiDB-lite"/>
    </source>
</evidence>
<accession>A0A0L0FJR7</accession>
<organism evidence="2 3">
    <name type="scientific">Sphaeroforma arctica JP610</name>
    <dbReference type="NCBI Taxonomy" id="667725"/>
    <lineage>
        <taxon>Eukaryota</taxon>
        <taxon>Ichthyosporea</taxon>
        <taxon>Ichthyophonida</taxon>
        <taxon>Sphaeroforma</taxon>
    </lineage>
</organism>
<evidence type="ECO:0000313" key="3">
    <source>
        <dbReference type="Proteomes" id="UP000054560"/>
    </source>
</evidence>
<proteinExistence type="predicted"/>
<protein>
    <submittedName>
        <fullName evidence="2">Uncharacterized protein</fullName>
    </submittedName>
</protein>
<feature type="compositionally biased region" description="Polar residues" evidence="1">
    <location>
        <begin position="103"/>
        <end position="127"/>
    </location>
</feature>
<evidence type="ECO:0000313" key="2">
    <source>
        <dbReference type="EMBL" id="KNC77022.1"/>
    </source>
</evidence>
<feature type="region of interest" description="Disordered" evidence="1">
    <location>
        <begin position="103"/>
        <end position="163"/>
    </location>
</feature>
<keyword evidence="3" id="KW-1185">Reference proteome</keyword>
<dbReference type="RefSeq" id="XP_014150924.1">
    <property type="nucleotide sequence ID" value="XM_014295449.1"/>
</dbReference>